<dbReference type="InterPro" id="IPR012337">
    <property type="entry name" value="RNaseH-like_sf"/>
</dbReference>
<accession>A0A5C6D6W7</accession>
<sequence length="152" mass="17228">MLHTRKCLESNNLKTARPPRRKVFVGSKDLPPSVRVNVVLCEEVNVPEGEDPICWMLANTLPIDTDADLVDRNATLPRPVQRMEHIRTRSQKNITGLGCGVQRAAQREGSSEARGRAQNARPTFRYVLTSIRQTTVGDSFFRDHWTLEPNLH</sequence>
<dbReference type="SUPFAM" id="SSF53098">
    <property type="entry name" value="Ribonuclease H-like"/>
    <property type="match status" value="1"/>
</dbReference>
<dbReference type="Proteomes" id="UP000319143">
    <property type="component" value="Unassembled WGS sequence"/>
</dbReference>
<proteinExistence type="predicted"/>
<evidence type="ECO:0000313" key="2">
    <source>
        <dbReference type="Proteomes" id="UP000319143"/>
    </source>
</evidence>
<comment type="caution">
    <text evidence="1">The sequence shown here is derived from an EMBL/GenBank/DDBJ whole genome shotgun (WGS) entry which is preliminary data.</text>
</comment>
<name>A0A5C6D6W7_9BACT</name>
<dbReference type="EMBL" id="SJPV01000012">
    <property type="protein sequence ID" value="TWU32560.1"/>
    <property type="molecule type" value="Genomic_DNA"/>
</dbReference>
<organism evidence="1 2">
    <name type="scientific">Novipirellula artificiosorum</name>
    <dbReference type="NCBI Taxonomy" id="2528016"/>
    <lineage>
        <taxon>Bacteria</taxon>
        <taxon>Pseudomonadati</taxon>
        <taxon>Planctomycetota</taxon>
        <taxon>Planctomycetia</taxon>
        <taxon>Pirellulales</taxon>
        <taxon>Pirellulaceae</taxon>
        <taxon>Novipirellula</taxon>
    </lineage>
</organism>
<keyword evidence="2" id="KW-1185">Reference proteome</keyword>
<protein>
    <submittedName>
        <fullName evidence="1">Uncharacterized protein</fullName>
    </submittedName>
</protein>
<dbReference type="Gene3D" id="3.90.350.10">
    <property type="entry name" value="Transposase Inhibitor Protein From Tn5, Chain A, domain 1"/>
    <property type="match status" value="1"/>
</dbReference>
<evidence type="ECO:0000313" key="1">
    <source>
        <dbReference type="EMBL" id="TWU32560.1"/>
    </source>
</evidence>
<dbReference type="AlphaFoldDB" id="A0A5C6D6W7"/>
<reference evidence="1 2" key="1">
    <citation type="submission" date="2019-02" db="EMBL/GenBank/DDBJ databases">
        <title>Deep-cultivation of Planctomycetes and their phenomic and genomic characterization uncovers novel biology.</title>
        <authorList>
            <person name="Wiegand S."/>
            <person name="Jogler M."/>
            <person name="Boedeker C."/>
            <person name="Pinto D."/>
            <person name="Vollmers J."/>
            <person name="Rivas-Marin E."/>
            <person name="Kohn T."/>
            <person name="Peeters S.H."/>
            <person name="Heuer A."/>
            <person name="Rast P."/>
            <person name="Oberbeckmann S."/>
            <person name="Bunk B."/>
            <person name="Jeske O."/>
            <person name="Meyerdierks A."/>
            <person name="Storesund J.E."/>
            <person name="Kallscheuer N."/>
            <person name="Luecker S."/>
            <person name="Lage O.M."/>
            <person name="Pohl T."/>
            <person name="Merkel B.J."/>
            <person name="Hornburger P."/>
            <person name="Mueller R.-W."/>
            <person name="Bruemmer F."/>
            <person name="Labrenz M."/>
            <person name="Spormann A.M."/>
            <person name="Op Den Camp H."/>
            <person name="Overmann J."/>
            <person name="Amann R."/>
            <person name="Jetten M.S.M."/>
            <person name="Mascher T."/>
            <person name="Medema M.H."/>
            <person name="Devos D.P."/>
            <person name="Kaster A.-K."/>
            <person name="Ovreas L."/>
            <person name="Rohde M."/>
            <person name="Galperin M.Y."/>
            <person name="Jogler C."/>
        </authorList>
    </citation>
    <scope>NUCLEOTIDE SEQUENCE [LARGE SCALE GENOMIC DNA]</scope>
    <source>
        <strain evidence="1 2">Poly41</strain>
    </source>
</reference>
<gene>
    <name evidence="1" type="ORF">Poly41_55380</name>
</gene>